<evidence type="ECO:0000313" key="3">
    <source>
        <dbReference type="Proteomes" id="UP001370490"/>
    </source>
</evidence>
<evidence type="ECO:0000256" key="1">
    <source>
        <dbReference type="SAM" id="MobiDB-lite"/>
    </source>
</evidence>
<dbReference type="PANTHER" id="PTHR33193">
    <property type="entry name" value="DOMAIN PROTEIN, PUTATIVE (DUF3511)-RELATED"/>
    <property type="match status" value="1"/>
</dbReference>
<dbReference type="Proteomes" id="UP001370490">
    <property type="component" value="Unassembled WGS sequence"/>
</dbReference>
<feature type="compositionally biased region" description="Polar residues" evidence="1">
    <location>
        <begin position="52"/>
        <end position="65"/>
    </location>
</feature>
<accession>A0AAN8VT36</accession>
<reference evidence="2 3" key="1">
    <citation type="submission" date="2023-12" db="EMBL/GenBank/DDBJ databases">
        <title>A high-quality genome assembly for Dillenia turbinata (Dilleniales).</title>
        <authorList>
            <person name="Chanderbali A."/>
        </authorList>
    </citation>
    <scope>NUCLEOTIDE SEQUENCE [LARGE SCALE GENOMIC DNA]</scope>
    <source>
        <strain evidence="2">LSX21</strain>
        <tissue evidence="2">Leaf</tissue>
    </source>
</reference>
<keyword evidence="3" id="KW-1185">Reference proteome</keyword>
<dbReference type="InterPro" id="IPR021899">
    <property type="entry name" value="DUF3511"/>
</dbReference>
<dbReference type="Pfam" id="PF12023">
    <property type="entry name" value="DUF3511"/>
    <property type="match status" value="1"/>
</dbReference>
<proteinExistence type="predicted"/>
<evidence type="ECO:0000313" key="2">
    <source>
        <dbReference type="EMBL" id="KAK6937324.1"/>
    </source>
</evidence>
<gene>
    <name evidence="2" type="ORF">RJ641_030832</name>
</gene>
<dbReference type="AlphaFoldDB" id="A0AAN8VT36"/>
<dbReference type="PANTHER" id="PTHR33193:SF13">
    <property type="entry name" value="EXPRESSED PROTEIN"/>
    <property type="match status" value="1"/>
</dbReference>
<organism evidence="2 3">
    <name type="scientific">Dillenia turbinata</name>
    <dbReference type="NCBI Taxonomy" id="194707"/>
    <lineage>
        <taxon>Eukaryota</taxon>
        <taxon>Viridiplantae</taxon>
        <taxon>Streptophyta</taxon>
        <taxon>Embryophyta</taxon>
        <taxon>Tracheophyta</taxon>
        <taxon>Spermatophyta</taxon>
        <taxon>Magnoliopsida</taxon>
        <taxon>eudicotyledons</taxon>
        <taxon>Gunneridae</taxon>
        <taxon>Pentapetalae</taxon>
        <taxon>Dilleniales</taxon>
        <taxon>Dilleniaceae</taxon>
        <taxon>Dillenia</taxon>
    </lineage>
</organism>
<protein>
    <submittedName>
        <fullName evidence="2">Uncharacterized protein</fullName>
    </submittedName>
</protein>
<name>A0AAN8VT36_9MAGN</name>
<sequence length="133" mass="15167">MSEFSSKSYGGDRRMEIVVSGRTSSSSSVANQIYMTRPRSPDLPPIPPPRLNQRTSHETTSSLPWSFNDPEMKRKKRVAKYKVYAVEGRVKASLRRGLRWSLKILSINLKSSLRFKLRIAKSEVQAGSARWEP</sequence>
<comment type="caution">
    <text evidence="2">The sequence shown here is derived from an EMBL/GenBank/DDBJ whole genome shotgun (WGS) entry which is preliminary data.</text>
</comment>
<feature type="region of interest" description="Disordered" evidence="1">
    <location>
        <begin position="20"/>
        <end position="68"/>
    </location>
</feature>
<dbReference type="EMBL" id="JBAMMX010000006">
    <property type="protein sequence ID" value="KAK6937324.1"/>
    <property type="molecule type" value="Genomic_DNA"/>
</dbReference>
<feature type="compositionally biased region" description="Pro residues" evidence="1">
    <location>
        <begin position="41"/>
        <end position="50"/>
    </location>
</feature>